<dbReference type="Pfam" id="PF17405">
    <property type="entry name" value="Nrap_D4"/>
    <property type="match status" value="1"/>
</dbReference>
<feature type="domain" description="Nrap protein" evidence="8">
    <location>
        <begin position="361"/>
        <end position="508"/>
    </location>
</feature>
<dbReference type="PANTHER" id="PTHR17972">
    <property type="entry name" value="NUCLEOLAR RNA-ASSOCIATED PROTEIN"/>
    <property type="match status" value="1"/>
</dbReference>
<keyword evidence="5" id="KW-0698">rRNA processing</keyword>
<comment type="subcellular location">
    <subcellularLocation>
        <location evidence="1 5">Nucleus</location>
        <location evidence="1 5">Nucleolus</location>
    </subcellularLocation>
</comment>
<feature type="domain" description="Nrap protein" evidence="11">
    <location>
        <begin position="896"/>
        <end position="1054"/>
    </location>
</feature>
<dbReference type="InterPro" id="IPR035368">
    <property type="entry name" value="Nrap_D3"/>
</dbReference>
<protein>
    <recommendedName>
        <fullName evidence="5">U3 small nucleolar RNA-associated protein 22</fullName>
    </recommendedName>
</protein>
<evidence type="ECO:0000256" key="2">
    <source>
        <dbReference type="ARBA" id="ARBA00006674"/>
    </source>
</evidence>
<dbReference type="InterPro" id="IPR035367">
    <property type="entry name" value="Nrap_D2"/>
</dbReference>
<evidence type="ECO:0000256" key="1">
    <source>
        <dbReference type="ARBA" id="ARBA00004604"/>
    </source>
</evidence>
<evidence type="ECO:0000259" key="12">
    <source>
        <dbReference type="Pfam" id="PF17407"/>
    </source>
</evidence>
<comment type="similarity">
    <text evidence="2 5">Belongs to the NRAP family.</text>
</comment>
<dbReference type="InterPro" id="IPR035371">
    <property type="entry name" value="Nrap_D6"/>
</dbReference>
<dbReference type="Pfam" id="PF17406">
    <property type="entry name" value="Nrap_D5"/>
    <property type="match status" value="1"/>
</dbReference>
<name>A0A8H7UCL6_MORIS</name>
<evidence type="ECO:0000259" key="10">
    <source>
        <dbReference type="Pfam" id="PF17405"/>
    </source>
</evidence>
<dbReference type="GO" id="GO:0034456">
    <property type="term" value="C:UTP-C complex"/>
    <property type="evidence" value="ECO:0007669"/>
    <property type="project" value="TreeGrafter"/>
</dbReference>
<feature type="domain" description="Nrap protein" evidence="10">
    <location>
        <begin position="701"/>
        <end position="893"/>
    </location>
</feature>
<dbReference type="InterPro" id="IPR035370">
    <property type="entry name" value="Nrap_D5"/>
</dbReference>
<evidence type="ECO:0000259" key="11">
    <source>
        <dbReference type="Pfam" id="PF17406"/>
    </source>
</evidence>
<feature type="non-terminal residue" evidence="13">
    <location>
        <position position="1"/>
    </location>
</feature>
<evidence type="ECO:0000313" key="14">
    <source>
        <dbReference type="Proteomes" id="UP000654370"/>
    </source>
</evidence>
<dbReference type="EMBL" id="JAEPQZ010000008">
    <property type="protein sequence ID" value="KAG2177995.1"/>
    <property type="molecule type" value="Genomic_DNA"/>
</dbReference>
<dbReference type="GO" id="GO:0006409">
    <property type="term" value="P:tRNA export from nucleus"/>
    <property type="evidence" value="ECO:0007669"/>
    <property type="project" value="TreeGrafter"/>
</dbReference>
<dbReference type="PANTHER" id="PTHR17972:SF0">
    <property type="entry name" value="NUCLEOLAR PROTEIN 6"/>
    <property type="match status" value="1"/>
</dbReference>
<keyword evidence="3 5" id="KW-0694">RNA-binding</keyword>
<evidence type="ECO:0000256" key="6">
    <source>
        <dbReference type="SAM" id="MobiDB-lite"/>
    </source>
</evidence>
<evidence type="ECO:0000259" key="9">
    <source>
        <dbReference type="Pfam" id="PF17404"/>
    </source>
</evidence>
<feature type="compositionally biased region" description="Acidic residues" evidence="6">
    <location>
        <begin position="17"/>
        <end position="34"/>
    </location>
</feature>
<dbReference type="GO" id="GO:0003723">
    <property type="term" value="F:RNA binding"/>
    <property type="evidence" value="ECO:0007669"/>
    <property type="project" value="UniProtKB-KW"/>
</dbReference>
<evidence type="ECO:0000256" key="5">
    <source>
        <dbReference type="RuleBase" id="RU364032"/>
    </source>
</evidence>
<comment type="caution">
    <text evidence="13">The sequence shown here is derived from an EMBL/GenBank/DDBJ whole genome shotgun (WGS) entry which is preliminary data.</text>
</comment>
<dbReference type="Gene3D" id="3.30.70.3020">
    <property type="match status" value="1"/>
</dbReference>
<dbReference type="OrthoDB" id="10251401at2759"/>
<feature type="domain" description="Nrap protein" evidence="9">
    <location>
        <begin position="514"/>
        <end position="667"/>
    </location>
</feature>
<feature type="domain" description="Nrap protein" evidence="12">
    <location>
        <begin position="1057"/>
        <end position="1214"/>
    </location>
</feature>
<reference evidence="13" key="1">
    <citation type="submission" date="2020-12" db="EMBL/GenBank/DDBJ databases">
        <title>Metabolic potential, ecology and presence of endohyphal bacteria is reflected in genomic diversity of Mucoromycotina.</title>
        <authorList>
            <person name="Muszewska A."/>
            <person name="Okrasinska A."/>
            <person name="Steczkiewicz K."/>
            <person name="Drgas O."/>
            <person name="Orlowska M."/>
            <person name="Perlinska-Lenart U."/>
            <person name="Aleksandrzak-Piekarczyk T."/>
            <person name="Szatraj K."/>
            <person name="Zielenkiewicz U."/>
            <person name="Pilsyk S."/>
            <person name="Malc E."/>
            <person name="Mieczkowski P."/>
            <person name="Kruszewska J.S."/>
            <person name="Biernat P."/>
            <person name="Pawlowska J."/>
        </authorList>
    </citation>
    <scope>NUCLEOTIDE SEQUENCE</scope>
    <source>
        <strain evidence="13">WA0000067209</strain>
    </source>
</reference>
<dbReference type="GO" id="GO:0032040">
    <property type="term" value="C:small-subunit processome"/>
    <property type="evidence" value="ECO:0007669"/>
    <property type="project" value="TreeGrafter"/>
</dbReference>
<dbReference type="AlphaFoldDB" id="A0A8H7UCL6"/>
<gene>
    <name evidence="13" type="ORF">INT43_003248</name>
</gene>
<dbReference type="InterPro" id="IPR035082">
    <property type="entry name" value="Nrap_D1"/>
</dbReference>
<organism evidence="13 14">
    <name type="scientific">Mortierella isabellina</name>
    <name type="common">Filamentous fungus</name>
    <name type="synonym">Umbelopsis isabellina</name>
    <dbReference type="NCBI Taxonomy" id="91625"/>
    <lineage>
        <taxon>Eukaryota</taxon>
        <taxon>Fungi</taxon>
        <taxon>Fungi incertae sedis</taxon>
        <taxon>Mucoromycota</taxon>
        <taxon>Mucoromycotina</taxon>
        <taxon>Umbelopsidomycetes</taxon>
        <taxon>Umbelopsidales</taxon>
        <taxon>Umbelopsidaceae</taxon>
        <taxon>Umbelopsis</taxon>
    </lineage>
</organism>
<keyword evidence="14" id="KW-1185">Reference proteome</keyword>
<dbReference type="Pfam" id="PF17403">
    <property type="entry name" value="Nrap_D2"/>
    <property type="match status" value="1"/>
</dbReference>
<evidence type="ECO:0000259" key="7">
    <source>
        <dbReference type="Pfam" id="PF03813"/>
    </source>
</evidence>
<dbReference type="Pfam" id="PF17407">
    <property type="entry name" value="Nrap_D6"/>
    <property type="match status" value="1"/>
</dbReference>
<keyword evidence="5" id="KW-0687">Ribonucleoprotein</keyword>
<dbReference type="Pfam" id="PF17404">
    <property type="entry name" value="Nrap_D3"/>
    <property type="match status" value="1"/>
</dbReference>
<dbReference type="Pfam" id="PF03813">
    <property type="entry name" value="Nrap"/>
    <property type="match status" value="1"/>
</dbReference>
<feature type="compositionally biased region" description="Acidic residues" evidence="6">
    <location>
        <begin position="45"/>
        <end position="69"/>
    </location>
</feature>
<feature type="region of interest" description="Disordered" evidence="6">
    <location>
        <begin position="1"/>
        <end position="80"/>
    </location>
</feature>
<dbReference type="GO" id="GO:0032545">
    <property type="term" value="C:CURI complex"/>
    <property type="evidence" value="ECO:0007669"/>
    <property type="project" value="TreeGrafter"/>
</dbReference>
<keyword evidence="5" id="KW-0690">Ribosome biogenesis</keyword>
<dbReference type="InterPro" id="IPR035369">
    <property type="entry name" value="Nrap_D4"/>
</dbReference>
<dbReference type="InterPro" id="IPR005554">
    <property type="entry name" value="NOL6/Upt22"/>
</dbReference>
<keyword evidence="4 5" id="KW-0539">Nucleus</keyword>
<evidence type="ECO:0000313" key="13">
    <source>
        <dbReference type="EMBL" id="KAG2177995.1"/>
    </source>
</evidence>
<accession>A0A8H7UCL6</accession>
<proteinExistence type="inferred from homology"/>
<feature type="domain" description="Nrap protein" evidence="7">
    <location>
        <begin position="213"/>
        <end position="356"/>
    </location>
</feature>
<dbReference type="Gene3D" id="3.30.70.3030">
    <property type="match status" value="1"/>
</dbReference>
<evidence type="ECO:0000259" key="8">
    <source>
        <dbReference type="Pfam" id="PF17403"/>
    </source>
</evidence>
<dbReference type="Gene3D" id="1.10.1410.10">
    <property type="match status" value="2"/>
</dbReference>
<evidence type="ECO:0000256" key="4">
    <source>
        <dbReference type="ARBA" id="ARBA00023242"/>
    </source>
</evidence>
<evidence type="ECO:0000256" key="3">
    <source>
        <dbReference type="ARBA" id="ARBA00022884"/>
    </source>
</evidence>
<dbReference type="GO" id="GO:0006364">
    <property type="term" value="P:rRNA processing"/>
    <property type="evidence" value="ECO:0007669"/>
    <property type="project" value="UniProtKB-KW"/>
</dbReference>
<sequence>AAKVDSKSKPKAVVAEELSDEAEEFIDDDEEDLMEAAAAGKYEDEMINSEEDDSEEDDEEQSEEEEEIAEEPKAKAAGNNKKSYVSELYQPPTNEEMQGLKETSELFKSNIFKLEIDELLKEVKIDYTKMKSLELVLHRMKALFDQSSDLKEATAQDVKKTMKDKHKITIPFPAPGPPADAQYKFSYKKPVAMHLVGSYPLKAITRARKPFNVDVAVEMPSSLYQEKDYMNYRYFYKRAYYLSVLASLIQDKKKGLKVKAEFSLFNDDIRRPILILHPSGDKSETDFTKSKCIIRVIPTISSTVFPVQRLGPTRNNVRPKNHTEDGILLPTPHYNASILQDTTYTSNLAFLYKHEKRCPALSEAIMLARVWLHQRGLASVEQGKGGFNTFIFAMIMGYLLEGGGSNGGKKLAHGFSSYQLLRGTIDFLSKHDFKKMPLFIGKSDNEEFRADNFMRNYEIAIVDASGTVNLAANISKATMQLVQQEASLAMSYFDESNGDRFDALFLTRADDLKLQSDNLVCITVPDTMESYDEFQQVDYPNKRDFFSRKLCSILREALTDRIDTVFVKSETYQPWSLNEEFAIDDESKVYLGLILNQDNASRLVELGPSAEDKEAGKLFRELWGSKAELRRFKDGSIRESVVFDTKGAEERSLIVQRMVAHLLQHHFGIKDEATFSAGQLYNFINHAKSVPQKFFSPEIRNVGFQPAMTAFDNLSKQLRSLDDNLPLMIANIHPASPVLRNSSVFLPQPHDFDNMGLYPTTARFIDPIDVVLQFESSGKWPDDLAAVQNVKQAFLLKVAEQLKDKAGVESAVVDEVLEKNPYAIRGYLDVQYSPGYVFRCRIQLDKEIGLLKAIKDDKQETGLNKELAQQALDKYFHYFHHQQAHTFSMKALCARFVALSSTIRIVKRWFSSHLLSPHVSEEFIELLCAYVFLESQPWQSPGSIMSGFTRVLHLLATWDYQHEPLILDIEGEMSVADRDTIRDNFNRLRARDPQMKHNSMFIGSQKDLDGQRWSRDKPSKIIAARIQMLARAATAQLDEAVLSGNVKDFKRVFVTPMQDYSALIRLIPSRCTRYIENLSPDAELFTSATPKYRNLVSRTAELGDQVYVQFDPAAYLVEEIQRIYGDFILPFHDKHGGDTIAIVWNPLTTAPRPWKVTQGFNAVPVDMNNHGKLQQLVIMWSQILQEGNSKLTAVNFEAILAEIERIGEGIIAEIEQ</sequence>
<dbReference type="Proteomes" id="UP000654370">
    <property type="component" value="Unassembled WGS sequence"/>
</dbReference>